<protein>
    <submittedName>
        <fullName evidence="1">Uncharacterized protein</fullName>
    </submittedName>
</protein>
<gene>
    <name evidence="1" type="ORF">ACAOBT_LOCUS3966</name>
</gene>
<proteinExistence type="predicted"/>
<evidence type="ECO:0000313" key="2">
    <source>
        <dbReference type="Proteomes" id="UP001152888"/>
    </source>
</evidence>
<accession>A0A9P0P0Z5</accession>
<reference evidence="1" key="1">
    <citation type="submission" date="2022-03" db="EMBL/GenBank/DDBJ databases">
        <authorList>
            <person name="Sayadi A."/>
        </authorList>
    </citation>
    <scope>NUCLEOTIDE SEQUENCE</scope>
</reference>
<comment type="caution">
    <text evidence="1">The sequence shown here is derived from an EMBL/GenBank/DDBJ whole genome shotgun (WGS) entry which is preliminary data.</text>
</comment>
<keyword evidence="2" id="KW-1185">Reference proteome</keyword>
<dbReference type="EMBL" id="CAKOFQ010006691">
    <property type="protein sequence ID" value="CAH1961078.1"/>
    <property type="molecule type" value="Genomic_DNA"/>
</dbReference>
<dbReference type="AlphaFoldDB" id="A0A9P0P0Z5"/>
<dbReference type="Proteomes" id="UP001152888">
    <property type="component" value="Unassembled WGS sequence"/>
</dbReference>
<name>A0A9P0P0Z5_ACAOB</name>
<organism evidence="1 2">
    <name type="scientific">Acanthoscelides obtectus</name>
    <name type="common">Bean weevil</name>
    <name type="synonym">Bruchus obtectus</name>
    <dbReference type="NCBI Taxonomy" id="200917"/>
    <lineage>
        <taxon>Eukaryota</taxon>
        <taxon>Metazoa</taxon>
        <taxon>Ecdysozoa</taxon>
        <taxon>Arthropoda</taxon>
        <taxon>Hexapoda</taxon>
        <taxon>Insecta</taxon>
        <taxon>Pterygota</taxon>
        <taxon>Neoptera</taxon>
        <taxon>Endopterygota</taxon>
        <taxon>Coleoptera</taxon>
        <taxon>Polyphaga</taxon>
        <taxon>Cucujiformia</taxon>
        <taxon>Chrysomeloidea</taxon>
        <taxon>Chrysomelidae</taxon>
        <taxon>Bruchinae</taxon>
        <taxon>Bruchini</taxon>
        <taxon>Acanthoscelides</taxon>
    </lineage>
</organism>
<evidence type="ECO:0000313" key="1">
    <source>
        <dbReference type="EMBL" id="CAH1961078.1"/>
    </source>
</evidence>
<sequence length="51" mass="6144">MRIESRSRKYISPKHRQLYNRKFQLISRNCILLGTFRYVNSLTNDKVTAQV</sequence>